<evidence type="ECO:0000256" key="2">
    <source>
        <dbReference type="ARBA" id="ARBA00022679"/>
    </source>
</evidence>
<dbReference type="EC" id="2.1.1.222" evidence="5"/>
<dbReference type="EC" id="2.1.1.64" evidence="5"/>
<feature type="binding site" evidence="5">
    <location>
        <position position="44"/>
    </location>
    <ligand>
        <name>S-adenosyl-L-methionine</name>
        <dbReference type="ChEBI" id="CHEBI:59789"/>
    </ligand>
</feature>
<dbReference type="PANTHER" id="PTHR43464">
    <property type="entry name" value="METHYLTRANSFERASE"/>
    <property type="match status" value="1"/>
</dbReference>
<dbReference type="GO" id="GO:0032259">
    <property type="term" value="P:methylation"/>
    <property type="evidence" value="ECO:0007669"/>
    <property type="project" value="UniProtKB-KW"/>
</dbReference>
<comment type="catalytic activity">
    <reaction evidence="5">
        <text>a 3-demethylubiquinol + S-adenosyl-L-methionine = a ubiquinol + S-adenosyl-L-homocysteine + H(+)</text>
        <dbReference type="Rhea" id="RHEA:44380"/>
        <dbReference type="Rhea" id="RHEA-COMP:9566"/>
        <dbReference type="Rhea" id="RHEA-COMP:10914"/>
        <dbReference type="ChEBI" id="CHEBI:15378"/>
        <dbReference type="ChEBI" id="CHEBI:17976"/>
        <dbReference type="ChEBI" id="CHEBI:57856"/>
        <dbReference type="ChEBI" id="CHEBI:59789"/>
        <dbReference type="ChEBI" id="CHEBI:84422"/>
        <dbReference type="EC" id="2.1.1.64"/>
    </reaction>
</comment>
<protein>
    <recommendedName>
        <fullName evidence="5">Ubiquinone biosynthesis O-methyltransferase</fullName>
    </recommendedName>
    <alternativeName>
        <fullName evidence="5">2-polyprenyl-6-hydroxyphenol methylase</fullName>
        <ecNumber evidence="5">2.1.1.222</ecNumber>
    </alternativeName>
    <alternativeName>
        <fullName evidence="5">3-demethylubiquinone 3-O-methyltransferase</fullName>
        <ecNumber evidence="5">2.1.1.64</ecNumber>
    </alternativeName>
</protein>
<dbReference type="OrthoDB" id="9801538at2"/>
<evidence type="ECO:0000313" key="7">
    <source>
        <dbReference type="EMBL" id="RLK51100.1"/>
    </source>
</evidence>
<comment type="function">
    <text evidence="5">O-methyltransferase that catalyzes the 2 O-methylation steps in the ubiquinone biosynthetic pathway.</text>
</comment>
<dbReference type="UniPathway" id="UPA00232"/>
<evidence type="ECO:0000256" key="1">
    <source>
        <dbReference type="ARBA" id="ARBA00022603"/>
    </source>
</evidence>
<dbReference type="EMBL" id="RCDA01000001">
    <property type="protein sequence ID" value="RLK51100.1"/>
    <property type="molecule type" value="Genomic_DNA"/>
</dbReference>
<accession>A0A498CCW3</accession>
<gene>
    <name evidence="5" type="primary">ubiG</name>
    <name evidence="7" type="ORF">DFR31_1016</name>
</gene>
<dbReference type="AlphaFoldDB" id="A0A498CCW3"/>
<keyword evidence="7" id="KW-0830">Ubiquinone</keyword>
<dbReference type="HAMAP" id="MF_00472">
    <property type="entry name" value="UbiG"/>
    <property type="match status" value="1"/>
</dbReference>
<sequence length="255" mass="28342">MSSNHAEQDRTVDPEEVARYRGLAEMWWQPDGKLWPLHVLNALRTDYIRDQLCRSLGRDAAVDQPLAGLRMLDIGCGGGLLSEAMARLGADVLGVDVVDSNIAVARLHAREQGLAIDYELNSAEALADRGEQFDVVLNMEVVEHVADLPAFMRSVNRMVRPGGHTFVSTINRNPISFIVAILGAEYVFNILPKGTHQWKRFVTPTETRDLLAEDDLTVIEQTGVKVNPLNRKMWLSPSMSVNYMVLARKGHPSAT</sequence>
<dbReference type="RefSeq" id="WP_121441536.1">
    <property type="nucleotide sequence ID" value="NZ_RCDA01000001.1"/>
</dbReference>
<dbReference type="GO" id="GO:0061542">
    <property type="term" value="F:3-demethylubiquinol 3-O-methyltransferase activity"/>
    <property type="evidence" value="ECO:0007669"/>
    <property type="project" value="UniProtKB-UniRule"/>
</dbReference>
<keyword evidence="3 5" id="KW-0831">Ubiquinone biosynthesis</keyword>
<feature type="binding site" evidence="5">
    <location>
        <position position="139"/>
    </location>
    <ligand>
        <name>S-adenosyl-L-methionine</name>
        <dbReference type="ChEBI" id="CHEBI:59789"/>
    </ligand>
</feature>
<comment type="catalytic activity">
    <reaction evidence="5">
        <text>a 3-(all-trans-polyprenyl)benzene-1,2-diol + S-adenosyl-L-methionine = a 2-methoxy-6-(all-trans-polyprenyl)phenol + S-adenosyl-L-homocysteine + H(+)</text>
        <dbReference type="Rhea" id="RHEA:31411"/>
        <dbReference type="Rhea" id="RHEA-COMP:9550"/>
        <dbReference type="Rhea" id="RHEA-COMP:9551"/>
        <dbReference type="ChEBI" id="CHEBI:15378"/>
        <dbReference type="ChEBI" id="CHEBI:57856"/>
        <dbReference type="ChEBI" id="CHEBI:59789"/>
        <dbReference type="ChEBI" id="CHEBI:62729"/>
        <dbReference type="ChEBI" id="CHEBI:62731"/>
        <dbReference type="EC" id="2.1.1.222"/>
    </reaction>
</comment>
<dbReference type="Gene3D" id="3.40.50.150">
    <property type="entry name" value="Vaccinia Virus protein VP39"/>
    <property type="match status" value="1"/>
</dbReference>
<comment type="caution">
    <text evidence="7">The sequence shown here is derived from an EMBL/GenBank/DDBJ whole genome shotgun (WGS) entry which is preliminary data.</text>
</comment>
<feature type="binding site" evidence="5">
    <location>
        <position position="96"/>
    </location>
    <ligand>
        <name>S-adenosyl-L-methionine</name>
        <dbReference type="ChEBI" id="CHEBI:59789"/>
    </ligand>
</feature>
<feature type="domain" description="Methyltransferase type 11" evidence="6">
    <location>
        <begin position="72"/>
        <end position="166"/>
    </location>
</feature>
<comment type="pathway">
    <text evidence="5">Cofactor biosynthesis; ubiquinone biosynthesis.</text>
</comment>
<dbReference type="Pfam" id="PF08241">
    <property type="entry name" value="Methyltransf_11"/>
    <property type="match status" value="1"/>
</dbReference>
<feature type="binding site" evidence="5">
    <location>
        <position position="75"/>
    </location>
    <ligand>
        <name>S-adenosyl-L-methionine</name>
        <dbReference type="ChEBI" id="CHEBI:59789"/>
    </ligand>
</feature>
<keyword evidence="4 5" id="KW-0949">S-adenosyl-L-methionine</keyword>
<dbReference type="InterPro" id="IPR010233">
    <property type="entry name" value="UbiG_MeTrfase"/>
</dbReference>
<keyword evidence="1 5" id="KW-0489">Methyltransferase</keyword>
<dbReference type="InterPro" id="IPR013216">
    <property type="entry name" value="Methyltransf_11"/>
</dbReference>
<dbReference type="PANTHER" id="PTHR43464:SF19">
    <property type="entry name" value="UBIQUINONE BIOSYNTHESIS O-METHYLTRANSFERASE, MITOCHONDRIAL"/>
    <property type="match status" value="1"/>
</dbReference>
<keyword evidence="2 5" id="KW-0808">Transferase</keyword>
<evidence type="ECO:0000256" key="5">
    <source>
        <dbReference type="HAMAP-Rule" id="MF_00472"/>
    </source>
</evidence>
<name>A0A498CCW3_9GAMM</name>
<evidence type="ECO:0000256" key="4">
    <source>
        <dbReference type="ARBA" id="ARBA00022691"/>
    </source>
</evidence>
<reference evidence="7 8" key="1">
    <citation type="submission" date="2018-10" db="EMBL/GenBank/DDBJ databases">
        <title>Genomic Encyclopedia of Type Strains, Phase IV (KMG-IV): sequencing the most valuable type-strain genomes for metagenomic binning, comparative biology and taxonomic classification.</title>
        <authorList>
            <person name="Goeker M."/>
        </authorList>
    </citation>
    <scope>NUCLEOTIDE SEQUENCE [LARGE SCALE GENOMIC DNA]</scope>
    <source>
        <strain evidence="7 8">DSM 12769</strain>
    </source>
</reference>
<dbReference type="InterPro" id="IPR029063">
    <property type="entry name" value="SAM-dependent_MTases_sf"/>
</dbReference>
<comment type="similarity">
    <text evidence="5">Belongs to the methyltransferase superfamily. UbiG/COQ3 family.</text>
</comment>
<evidence type="ECO:0000256" key="3">
    <source>
        <dbReference type="ARBA" id="ARBA00022688"/>
    </source>
</evidence>
<keyword evidence="8" id="KW-1185">Reference proteome</keyword>
<dbReference type="GO" id="GO:0010420">
    <property type="term" value="F:polyprenyldihydroxybenzoate methyltransferase activity"/>
    <property type="evidence" value="ECO:0007669"/>
    <property type="project" value="InterPro"/>
</dbReference>
<dbReference type="CDD" id="cd02440">
    <property type="entry name" value="AdoMet_MTases"/>
    <property type="match status" value="1"/>
</dbReference>
<dbReference type="GO" id="GO:0102208">
    <property type="term" value="F:2-polyprenyl-6-hydroxyphenol methylase activity"/>
    <property type="evidence" value="ECO:0007669"/>
    <property type="project" value="UniProtKB-EC"/>
</dbReference>
<dbReference type="Proteomes" id="UP000275461">
    <property type="component" value="Unassembled WGS sequence"/>
</dbReference>
<dbReference type="SUPFAM" id="SSF53335">
    <property type="entry name" value="S-adenosyl-L-methionine-dependent methyltransferases"/>
    <property type="match status" value="1"/>
</dbReference>
<dbReference type="NCBIfam" id="TIGR01983">
    <property type="entry name" value="UbiG"/>
    <property type="match status" value="1"/>
</dbReference>
<proteinExistence type="inferred from homology"/>
<organism evidence="7 8">
    <name type="scientific">Alkalispirillum mobile</name>
    <dbReference type="NCBI Taxonomy" id="85925"/>
    <lineage>
        <taxon>Bacteria</taxon>
        <taxon>Pseudomonadati</taxon>
        <taxon>Pseudomonadota</taxon>
        <taxon>Gammaproteobacteria</taxon>
        <taxon>Chromatiales</taxon>
        <taxon>Ectothiorhodospiraceae</taxon>
        <taxon>Alkalispirillum</taxon>
    </lineage>
</organism>
<evidence type="ECO:0000259" key="6">
    <source>
        <dbReference type="Pfam" id="PF08241"/>
    </source>
</evidence>
<evidence type="ECO:0000313" key="8">
    <source>
        <dbReference type="Proteomes" id="UP000275461"/>
    </source>
</evidence>